<accession>A0ABX1RV59</accession>
<organism evidence="2 3">
    <name type="scientific">Flavivirga algicola</name>
    <dbReference type="NCBI Taxonomy" id="2729136"/>
    <lineage>
        <taxon>Bacteria</taxon>
        <taxon>Pseudomonadati</taxon>
        <taxon>Bacteroidota</taxon>
        <taxon>Flavobacteriia</taxon>
        <taxon>Flavobacteriales</taxon>
        <taxon>Flavobacteriaceae</taxon>
        <taxon>Flavivirga</taxon>
    </lineage>
</organism>
<dbReference type="RefSeq" id="WP_169671955.1">
    <property type="nucleotide sequence ID" value="NZ_JABBHF010000004.1"/>
</dbReference>
<comment type="caution">
    <text evidence="2">The sequence shown here is derived from an EMBL/GenBank/DDBJ whole genome shotgun (WGS) entry which is preliminary data.</text>
</comment>
<proteinExistence type="predicted"/>
<dbReference type="InterPro" id="IPR025366">
    <property type="entry name" value="DUF4270"/>
</dbReference>
<feature type="chain" id="PRO_5046639565" evidence="1">
    <location>
        <begin position="26"/>
        <end position="556"/>
    </location>
</feature>
<keyword evidence="1" id="KW-0732">Signal</keyword>
<protein>
    <submittedName>
        <fullName evidence="2">DUF4270 domain-containing protein</fullName>
    </submittedName>
</protein>
<name>A0ABX1RV59_9FLAO</name>
<dbReference type="Proteomes" id="UP000746690">
    <property type="component" value="Unassembled WGS sequence"/>
</dbReference>
<evidence type="ECO:0000313" key="2">
    <source>
        <dbReference type="EMBL" id="NMH87436.1"/>
    </source>
</evidence>
<evidence type="ECO:0000313" key="3">
    <source>
        <dbReference type="Proteomes" id="UP000746690"/>
    </source>
</evidence>
<dbReference type="PROSITE" id="PS51257">
    <property type="entry name" value="PROKAR_LIPOPROTEIN"/>
    <property type="match status" value="1"/>
</dbReference>
<dbReference type="Pfam" id="PF14092">
    <property type="entry name" value="DUF4270"/>
    <property type="match status" value="1"/>
</dbReference>
<evidence type="ECO:0000256" key="1">
    <source>
        <dbReference type="SAM" id="SignalP"/>
    </source>
</evidence>
<sequence length="556" mass="61628">MKNTIKALKFSIIFLIIASSFIACDKEFSVIESDVLGKGNANFGTNQIDIPIAAYNKKLNALQVNNLSHNFLGFFDDPEFGQTTASMVTQITPTAFSPNFGENPVIDSVILSIPYFSKPIGFDDDGNTTYSILDSLYGDASKEIKVTIYRNNYFLRSLNPNETNSPQNYFSNADNNTTDNLALIESGSINFDDHKGDIVKEITFTPSAEAIKTTVGEGEDAITSRSAPAFRVELDIDFWKSAIIDHEGGTELSNASNFNNYFRGLYFKAEAVGGEGNMIALNTLSQEANITIYYTKGADDSRSQSTYAFNFRGIRLNTFINDYHVALADGDADLGDETLYLKGAEGSMTIVDLFGNEDADNNNIPDAMESFIDDFRISDPDDPSGYLKDNTTGNFVLKRLINEAQLVVHESDLAISTDDYHKYDRIYAYDVNNNIPIVDYLDLFDPTGNANDPFNSKVVHLSQRNPDQKKYKIRLTEHLNNILLRDSTNTKIGLVLSTNVNYTASAQILNSNDDVIAIPAAAILTPRGTILYGSNDNVSNEKRMKLQVFFTDPQDD</sequence>
<reference evidence="2 3" key="1">
    <citation type="submission" date="2020-04" db="EMBL/GenBank/DDBJ databases">
        <title>A Flavivirga sp. nov.</title>
        <authorList>
            <person name="Sun X."/>
        </authorList>
    </citation>
    <scope>NUCLEOTIDE SEQUENCE [LARGE SCALE GENOMIC DNA]</scope>
    <source>
        <strain evidence="2 3">Y03</strain>
    </source>
</reference>
<feature type="signal peptide" evidence="1">
    <location>
        <begin position="1"/>
        <end position="25"/>
    </location>
</feature>
<dbReference type="EMBL" id="JABBHF010000004">
    <property type="protein sequence ID" value="NMH87436.1"/>
    <property type="molecule type" value="Genomic_DNA"/>
</dbReference>
<keyword evidence="3" id="KW-1185">Reference proteome</keyword>
<gene>
    <name evidence="2" type="ORF">HHX25_07965</name>
</gene>